<dbReference type="InterPro" id="IPR018499">
    <property type="entry name" value="Tetraspanin/Peripherin"/>
</dbReference>
<evidence type="ECO:0000313" key="6">
    <source>
        <dbReference type="Ensembl" id="ENSAPEP00000012058.1"/>
    </source>
</evidence>
<evidence type="ECO:0000313" key="7">
    <source>
        <dbReference type="Proteomes" id="UP000265080"/>
    </source>
</evidence>
<keyword evidence="3 5" id="KW-1133">Transmembrane helix</keyword>
<keyword evidence="2 5" id="KW-0812">Transmembrane</keyword>
<dbReference type="GO" id="GO:0016020">
    <property type="term" value="C:membrane"/>
    <property type="evidence" value="ECO:0007669"/>
    <property type="project" value="UniProtKB-SubCell"/>
</dbReference>
<accession>A0A3P8SHN6</accession>
<reference evidence="6" key="3">
    <citation type="submission" date="2025-09" db="UniProtKB">
        <authorList>
            <consortium name="Ensembl"/>
        </authorList>
    </citation>
    <scope>IDENTIFICATION</scope>
</reference>
<dbReference type="Proteomes" id="UP000265080">
    <property type="component" value="Chromosome 21"/>
</dbReference>
<proteinExistence type="predicted"/>
<keyword evidence="7" id="KW-1185">Reference proteome</keyword>
<feature type="transmembrane region" description="Helical" evidence="5">
    <location>
        <begin position="57"/>
        <end position="79"/>
    </location>
</feature>
<evidence type="ECO:0000256" key="2">
    <source>
        <dbReference type="ARBA" id="ARBA00022692"/>
    </source>
</evidence>
<feature type="transmembrane region" description="Helical" evidence="5">
    <location>
        <begin position="12"/>
        <end position="37"/>
    </location>
</feature>
<dbReference type="Ensembl" id="ENSAPET00000012379.1">
    <property type="protein sequence ID" value="ENSAPEP00000012058.1"/>
    <property type="gene ID" value="ENSAPEG00000008602.1"/>
</dbReference>
<evidence type="ECO:0000256" key="4">
    <source>
        <dbReference type="ARBA" id="ARBA00023136"/>
    </source>
</evidence>
<evidence type="ECO:0000256" key="3">
    <source>
        <dbReference type="ARBA" id="ARBA00022989"/>
    </source>
</evidence>
<reference evidence="6 7" key="1">
    <citation type="submission" date="2018-03" db="EMBL/GenBank/DDBJ databases">
        <title>Finding Nemo's genes: A chromosome-scale reference assembly of the genome of the orange clownfish Amphiprion percula.</title>
        <authorList>
            <person name="Lehmann R."/>
        </authorList>
    </citation>
    <scope>NUCLEOTIDE SEQUENCE</scope>
</reference>
<dbReference type="STRING" id="161767.ENSAPEP00000012058"/>
<protein>
    <submittedName>
        <fullName evidence="6">Uncharacterized protein</fullName>
    </submittedName>
</protein>
<keyword evidence="4 5" id="KW-0472">Membrane</keyword>
<dbReference type="Pfam" id="PF00335">
    <property type="entry name" value="Tetraspanin"/>
    <property type="match status" value="1"/>
</dbReference>
<evidence type="ECO:0000256" key="5">
    <source>
        <dbReference type="SAM" id="Phobius"/>
    </source>
</evidence>
<name>A0A3P8SHN6_AMPPE</name>
<comment type="subcellular location">
    <subcellularLocation>
        <location evidence="1">Membrane</location>
        <topology evidence="1">Multi-pass membrane protein</topology>
    </subcellularLocation>
</comment>
<dbReference type="GeneTree" id="ENSGT00940000165434"/>
<dbReference type="AlphaFoldDB" id="A0A3P8SHN6"/>
<evidence type="ECO:0000256" key="1">
    <source>
        <dbReference type="ARBA" id="ARBA00004141"/>
    </source>
</evidence>
<dbReference type="PRINTS" id="PR00259">
    <property type="entry name" value="TMFOUR"/>
</dbReference>
<sequence length="101" mass="11043">MAKIHLTLMHLLRLGLLAFSCLFWAAGLAIFTLGVWAQISLADYMLLSANRYPNAPLILLTTGAAITAWGFLGCLGVAANLPLNKPRTRFVTHDFLTSLRT</sequence>
<reference evidence="6" key="2">
    <citation type="submission" date="2025-08" db="UniProtKB">
        <authorList>
            <consortium name="Ensembl"/>
        </authorList>
    </citation>
    <scope>IDENTIFICATION</scope>
</reference>
<organism evidence="6 7">
    <name type="scientific">Amphiprion percula</name>
    <name type="common">Orange clownfish</name>
    <name type="synonym">Lutjanus percula</name>
    <dbReference type="NCBI Taxonomy" id="161767"/>
    <lineage>
        <taxon>Eukaryota</taxon>
        <taxon>Metazoa</taxon>
        <taxon>Chordata</taxon>
        <taxon>Craniata</taxon>
        <taxon>Vertebrata</taxon>
        <taxon>Euteleostomi</taxon>
        <taxon>Actinopterygii</taxon>
        <taxon>Neopterygii</taxon>
        <taxon>Teleostei</taxon>
        <taxon>Neoteleostei</taxon>
        <taxon>Acanthomorphata</taxon>
        <taxon>Ovalentaria</taxon>
        <taxon>Pomacentridae</taxon>
        <taxon>Amphiprion</taxon>
    </lineage>
</organism>